<reference evidence="10 11" key="1">
    <citation type="submission" date="2018-02" db="EMBL/GenBank/DDBJ databases">
        <title>The genomes of Aspergillus section Nigri reveals drivers in fungal speciation.</title>
        <authorList>
            <consortium name="DOE Joint Genome Institute"/>
            <person name="Vesth T.C."/>
            <person name="Nybo J."/>
            <person name="Theobald S."/>
            <person name="Brandl J."/>
            <person name="Frisvad J.C."/>
            <person name="Nielsen K.F."/>
            <person name="Lyhne E.K."/>
            <person name="Kogle M.E."/>
            <person name="Kuo A."/>
            <person name="Riley R."/>
            <person name="Clum A."/>
            <person name="Nolan M."/>
            <person name="Lipzen A."/>
            <person name="Salamov A."/>
            <person name="Henrissat B."/>
            <person name="Wiebenga A."/>
            <person name="De vries R.P."/>
            <person name="Grigoriev I.V."/>
            <person name="Mortensen U.H."/>
            <person name="Andersen M.R."/>
            <person name="Baker S.E."/>
        </authorList>
    </citation>
    <scope>NUCLEOTIDE SEQUENCE [LARGE SCALE GENOMIC DNA]</scope>
    <source>
        <strain evidence="10 11">CBS 313.89</strain>
    </source>
</reference>
<dbReference type="Gene3D" id="3.40.47.10">
    <property type="match status" value="1"/>
</dbReference>
<evidence type="ECO:0000259" key="9">
    <source>
        <dbReference type="PROSITE" id="PS52019"/>
    </source>
</evidence>
<dbReference type="InterPro" id="IPR016036">
    <property type="entry name" value="Malonyl_transacylase_ACP-bd"/>
</dbReference>
<dbReference type="Pfam" id="PF08242">
    <property type="entry name" value="Methyltransf_12"/>
    <property type="match status" value="1"/>
</dbReference>
<dbReference type="SMART" id="SM00822">
    <property type="entry name" value="PKS_KR"/>
    <property type="match status" value="1"/>
</dbReference>
<dbReference type="SUPFAM" id="SSF53901">
    <property type="entry name" value="Thiolase-like"/>
    <property type="match status" value="1"/>
</dbReference>
<dbReference type="SUPFAM" id="SSF51735">
    <property type="entry name" value="NAD(P)-binding Rossmann-fold domains"/>
    <property type="match status" value="2"/>
</dbReference>
<evidence type="ECO:0000256" key="2">
    <source>
        <dbReference type="ARBA" id="ARBA00022553"/>
    </source>
</evidence>
<dbReference type="PANTHER" id="PTHR43775">
    <property type="entry name" value="FATTY ACID SYNTHASE"/>
    <property type="match status" value="1"/>
</dbReference>
<dbReference type="Pfam" id="PF16197">
    <property type="entry name" value="KAsynt_C_assoc"/>
    <property type="match status" value="1"/>
</dbReference>
<dbReference type="CDD" id="cd00833">
    <property type="entry name" value="PKS"/>
    <property type="match status" value="1"/>
</dbReference>
<dbReference type="InterPro" id="IPR036736">
    <property type="entry name" value="ACP-like_sf"/>
</dbReference>
<dbReference type="InterPro" id="IPR042104">
    <property type="entry name" value="PKS_dehydratase_sf"/>
</dbReference>
<evidence type="ECO:0000256" key="3">
    <source>
        <dbReference type="ARBA" id="ARBA00022603"/>
    </source>
</evidence>
<dbReference type="FunFam" id="3.40.47.10:FF:000019">
    <property type="entry name" value="Polyketide synthase type I"/>
    <property type="match status" value="1"/>
</dbReference>
<gene>
    <name evidence="10" type="ORF">BO72DRAFT_430249</name>
</gene>
<feature type="active site" description="Proton acceptor; for dehydratase activity" evidence="6">
    <location>
        <position position="964"/>
    </location>
</feature>
<dbReference type="CDD" id="cd02440">
    <property type="entry name" value="AdoMet_MTases"/>
    <property type="match status" value="1"/>
</dbReference>
<dbReference type="InterPro" id="IPR018201">
    <property type="entry name" value="Ketoacyl_synth_AS"/>
</dbReference>
<dbReference type="Gene3D" id="1.10.1200.10">
    <property type="entry name" value="ACP-like"/>
    <property type="match status" value="1"/>
</dbReference>
<dbReference type="InterPro" id="IPR009081">
    <property type="entry name" value="PP-bd_ACP"/>
</dbReference>
<dbReference type="InterPro" id="IPR016039">
    <property type="entry name" value="Thiolase-like"/>
</dbReference>
<dbReference type="PANTHER" id="PTHR43775:SF48">
    <property type="entry name" value="HIGHLY REDUCING POLYKETIDE SYNTHASE SDGA"/>
    <property type="match status" value="1"/>
</dbReference>
<dbReference type="SUPFAM" id="SSF55048">
    <property type="entry name" value="Probable ACP-binding domain of malonyl-CoA ACP transacylase"/>
    <property type="match status" value="1"/>
</dbReference>
<dbReference type="SUPFAM" id="SSF52151">
    <property type="entry name" value="FabD/lysophospholipase-like"/>
    <property type="match status" value="1"/>
</dbReference>
<dbReference type="Pfam" id="PF00550">
    <property type="entry name" value="PP-binding"/>
    <property type="match status" value="1"/>
</dbReference>
<evidence type="ECO:0000313" key="10">
    <source>
        <dbReference type="EMBL" id="RAK76642.1"/>
    </source>
</evidence>
<dbReference type="CDD" id="cd05274">
    <property type="entry name" value="KR_FAS_SDR_x"/>
    <property type="match status" value="1"/>
</dbReference>
<dbReference type="InterPro" id="IPR032821">
    <property type="entry name" value="PKS_assoc"/>
</dbReference>
<feature type="domain" description="Carrier" evidence="7">
    <location>
        <begin position="2374"/>
        <end position="2449"/>
    </location>
</feature>
<dbReference type="GO" id="GO:0032259">
    <property type="term" value="P:methylation"/>
    <property type="evidence" value="ECO:0007669"/>
    <property type="project" value="UniProtKB-KW"/>
</dbReference>
<feature type="domain" description="Ketosynthase family 3 (KS3)" evidence="8">
    <location>
        <begin position="5"/>
        <end position="438"/>
    </location>
</feature>
<feature type="domain" description="PKS/mFAS DH" evidence="9">
    <location>
        <begin position="932"/>
        <end position="1220"/>
    </location>
</feature>
<dbReference type="InterPro" id="IPR049551">
    <property type="entry name" value="PKS_DH_C"/>
</dbReference>
<dbReference type="GO" id="GO:0044550">
    <property type="term" value="P:secondary metabolite biosynthetic process"/>
    <property type="evidence" value="ECO:0007669"/>
    <property type="project" value="TreeGrafter"/>
</dbReference>
<dbReference type="PROSITE" id="PS00606">
    <property type="entry name" value="KS3_1"/>
    <property type="match status" value="1"/>
</dbReference>
<dbReference type="Pfam" id="PF21089">
    <property type="entry name" value="PKS_DH_N"/>
    <property type="match status" value="1"/>
</dbReference>
<dbReference type="SUPFAM" id="SSF53335">
    <property type="entry name" value="S-adenosyl-L-methionine-dependent methyltransferases"/>
    <property type="match status" value="1"/>
</dbReference>
<organism evidence="10 11">
    <name type="scientific">Aspergillus fijiensis CBS 313.89</name>
    <dbReference type="NCBI Taxonomy" id="1448319"/>
    <lineage>
        <taxon>Eukaryota</taxon>
        <taxon>Fungi</taxon>
        <taxon>Dikarya</taxon>
        <taxon>Ascomycota</taxon>
        <taxon>Pezizomycotina</taxon>
        <taxon>Eurotiomycetes</taxon>
        <taxon>Eurotiomycetidae</taxon>
        <taxon>Eurotiales</taxon>
        <taxon>Aspergillaceae</taxon>
        <taxon>Aspergillus</taxon>
    </lineage>
</organism>
<dbReference type="InterPro" id="IPR014043">
    <property type="entry name" value="Acyl_transferase_dom"/>
</dbReference>
<dbReference type="Pfam" id="PF02801">
    <property type="entry name" value="Ketoacyl-synt_C"/>
    <property type="match status" value="1"/>
</dbReference>
<keyword evidence="1" id="KW-0596">Phosphopantetheine</keyword>
<dbReference type="InterPro" id="IPR057326">
    <property type="entry name" value="KR_dom"/>
</dbReference>
<evidence type="ECO:0000259" key="7">
    <source>
        <dbReference type="PROSITE" id="PS50075"/>
    </source>
</evidence>
<feature type="region of interest" description="C-terminal hotdog fold" evidence="6">
    <location>
        <begin position="1077"/>
        <end position="1220"/>
    </location>
</feature>
<evidence type="ECO:0000256" key="6">
    <source>
        <dbReference type="PROSITE-ProRule" id="PRU01363"/>
    </source>
</evidence>
<protein>
    <submittedName>
        <fullName evidence="10">Ketoacyl-synt-domain-containing protein</fullName>
    </submittedName>
</protein>
<dbReference type="GO" id="GO:0004315">
    <property type="term" value="F:3-oxoacyl-[acyl-carrier-protein] synthase activity"/>
    <property type="evidence" value="ECO:0007669"/>
    <property type="project" value="InterPro"/>
</dbReference>
<dbReference type="EMBL" id="KZ824647">
    <property type="protein sequence ID" value="RAK76642.1"/>
    <property type="molecule type" value="Genomic_DNA"/>
</dbReference>
<dbReference type="InterPro" id="IPR020841">
    <property type="entry name" value="PKS_Beta-ketoAc_synthase_dom"/>
</dbReference>
<dbReference type="SMART" id="SM00826">
    <property type="entry name" value="PKS_DH"/>
    <property type="match status" value="1"/>
</dbReference>
<dbReference type="InterPro" id="IPR036291">
    <property type="entry name" value="NAD(P)-bd_dom_sf"/>
</dbReference>
<dbReference type="Pfam" id="PF00698">
    <property type="entry name" value="Acyl_transf_1"/>
    <property type="match status" value="1"/>
</dbReference>
<dbReference type="InterPro" id="IPR013217">
    <property type="entry name" value="Methyltransf_12"/>
</dbReference>
<keyword evidence="11" id="KW-1185">Reference proteome</keyword>
<dbReference type="Gene3D" id="3.40.50.150">
    <property type="entry name" value="Vaccinia Virus protein VP39"/>
    <property type="match status" value="1"/>
</dbReference>
<accession>A0A8G1RM83</accession>
<dbReference type="InterPro" id="IPR050091">
    <property type="entry name" value="PKS_NRPS_Biosynth_Enz"/>
</dbReference>
<evidence type="ECO:0000256" key="4">
    <source>
        <dbReference type="ARBA" id="ARBA00022679"/>
    </source>
</evidence>
<dbReference type="OrthoDB" id="329835at2759"/>
<dbReference type="PROSITE" id="PS50075">
    <property type="entry name" value="CARRIER"/>
    <property type="match status" value="1"/>
</dbReference>
<dbReference type="SMART" id="SM00825">
    <property type="entry name" value="PKS_KS"/>
    <property type="match status" value="1"/>
</dbReference>
<evidence type="ECO:0000313" key="11">
    <source>
        <dbReference type="Proteomes" id="UP000249789"/>
    </source>
</evidence>
<keyword evidence="5" id="KW-0511">Multifunctional enzyme</keyword>
<dbReference type="Gene3D" id="3.10.129.110">
    <property type="entry name" value="Polyketide synthase dehydratase"/>
    <property type="match status" value="1"/>
</dbReference>
<dbReference type="Pfam" id="PF00109">
    <property type="entry name" value="ketoacyl-synt"/>
    <property type="match status" value="1"/>
</dbReference>
<dbReference type="SMART" id="SM00823">
    <property type="entry name" value="PKS_PP"/>
    <property type="match status" value="1"/>
</dbReference>
<dbReference type="InterPro" id="IPR006162">
    <property type="entry name" value="Ppantetheine_attach_site"/>
</dbReference>
<dbReference type="GO" id="GO:0006633">
    <property type="term" value="P:fatty acid biosynthetic process"/>
    <property type="evidence" value="ECO:0007669"/>
    <property type="project" value="InterPro"/>
</dbReference>
<dbReference type="InterPro" id="IPR049900">
    <property type="entry name" value="PKS_mFAS_DH"/>
</dbReference>
<proteinExistence type="predicted"/>
<feature type="active site" description="Proton donor; for dehydratase activity" evidence="6">
    <location>
        <position position="1133"/>
    </location>
</feature>
<dbReference type="GO" id="GO:0008168">
    <property type="term" value="F:methyltransferase activity"/>
    <property type="evidence" value="ECO:0007669"/>
    <property type="project" value="UniProtKB-KW"/>
</dbReference>
<dbReference type="VEuPathDB" id="FungiDB:BO72DRAFT_430249"/>
<evidence type="ECO:0000256" key="1">
    <source>
        <dbReference type="ARBA" id="ARBA00022450"/>
    </source>
</evidence>
<dbReference type="Pfam" id="PF08659">
    <property type="entry name" value="KR"/>
    <property type="match status" value="1"/>
</dbReference>
<dbReference type="Proteomes" id="UP000249789">
    <property type="component" value="Unassembled WGS sequence"/>
</dbReference>
<name>A0A8G1RM83_9EURO</name>
<dbReference type="PROSITE" id="PS52004">
    <property type="entry name" value="KS3_2"/>
    <property type="match status" value="1"/>
</dbReference>
<dbReference type="InterPro" id="IPR014031">
    <property type="entry name" value="Ketoacyl_synth_C"/>
</dbReference>
<evidence type="ECO:0000259" key="8">
    <source>
        <dbReference type="PROSITE" id="PS52004"/>
    </source>
</evidence>
<dbReference type="InterPro" id="IPR020806">
    <property type="entry name" value="PKS_PP-bd"/>
</dbReference>
<dbReference type="Gene3D" id="3.40.366.10">
    <property type="entry name" value="Malonyl-Coenzyme A Acyl Carrier Protein, domain 2"/>
    <property type="match status" value="1"/>
</dbReference>
<sequence length="2494" mass="274943">MPSFPEPIAIIGTGYRFPGSTSSPSKLWDLLRSPRNLASKTPSNRFNHDAFYHPEIHHGTGIAPESYFLSENIQQFDASFFNISPTEAEAMDPQQRLLLEVVYESLERAGLRIETLQDSDMGVFCGLMNTDYSNIITNDWDDIPTYTSTGGAASMLSNRISFFFDWHGPSITIDTACSSSLVAMHQAVDALRKGDCPVAVVAASNLILSPREYIAASKLRLLSPTGRCRMWDRDADGYARGEGIAAVVLKRLSDSIRDGDPIECIVRATGVNADGRSMSLTMPSWTAQSRLIQSTYASAGLDPKSRPEDRCQYFEAHGTGTQAGDPQEATAIYDALFEERSRPQNPLYVGSIKTVIGHTESVAGLAGIIKASLCVQHGVIPPNMHFDRINASIAPYTTHLRVPTETVPWPTLAPGVPRRVSVNSFGFGGTNAHLILESYAAPMPYLPKTLLPPLLPLVFSAATEKSLTHLLHRYIEYLRQRPDPDLITLAESLMHHRSLMSHRLTLTASSLDDLETKLQTELQHRSSVETTTKHRAISKGVVGIFTGQGAQYPQMFWDLISRSSQALKWMEELQESLVSLPPQYRPDFLLAQELSAPKDTSRIHEALVSQTLRAAIQIIQVNLLRVLGVVFSAVVGHSSGEIAAAYAAGVVSASDAIRLAYLRGWATHQSMSRGGQPGAMLAGAMSWKDAVFLCEDGGFSGRIVVAASNSPTSVTFSGDADAVQDLEWILQSLNIRARSLKVDTAYHSPHMVPCAESYLCAVRACDIKYRPPNVPWYSSVYHAKSLERHDVCHEYWAENMLRPVLFCEAVQAVLSGLASSNMMVEVGPHPTLKGPVLQTLSDFQQSDTKLSSYVGLAHRDSGSFDSIANAIALFWDHQLPGLETQKLIRLFDLDHDCHFLKDLPTYPFDHTNSYWAMSRLTNARLHRADPPHHLLGALSPETTENEWRWRNFLSRTELVWLNDHRVQSQAIFPATGYIVMMLEAALIMTQGQCLRLFEIDEMHIKRAINIPDDPQGVEVIFKAEQESMRDHEILGTFTCYANIGGILKVCASGRTTLSLGETDAMALPPRRMPTPFTRPVDIDSFYAGLEKFGLDYRGAFRGLKAVARQSNGSTGVVSCNNTSSSTLHPAAMDSSLHGMLAAVKLQTPSVPVHIEHVVMNPLLCRAESLNETQDLVVDTALLEDTVDGAKADIHTYNSEGQGVFLIEGFQVAPLAVPDDRNIFSEIVWGPLVPHSVPRKTGANPETESNLYCAEQCALLYIKDAWETLTALEYARMDPYRASVIKWMERVLQMTRDGTHPIYQPEWLDDTIDEVLEIADETSPGWHNLRVAGENLSSMLQGVFGPLPLCHDNDDFEPRRLYLDPFESDPSSSELATFVGQLVFRFPQAKILELNAGSGLTARSVLNKIGSSYQSYTITDTSAIRLSEAYETFAGDNNTKLILQRLDVEESLLEQGFENERYDIIIAANSLSQSQRLRETMVNIRRLLKPGGYLVAREGTNLDISRVMLANCGTAKWWQDDDSVRQWSPILSIQHWEKLLQQTGFGGFEAISPASELVFNSTFVSQATDEAIMLQRNPWTFSGRLDNGVWIVGGATNATASLVSGLEALLARFFSRVVIASTLEVLDQQDLSKSHVLVLTDLDCPCYEVFTEERLGGLKALMNHASRLLWITAGHESQDPYWAMAKGIINCVAYENPQLLCQYLNVPDRAEITAPGLATIFLRLSHTTGDNDFTLSDRVHSIEPELRLVNGTLQIPRLNLSDALNNRYIAGRRRLNGYANLHQSVVHIIPPSNRRREFALSERAGSKGDDCRGTSHQRWLDASYSTLNAYHVEGAGYLYLVIGRDTSDRTRWFALSSQQASLISVPLSYCFRMPEHLPEAVEPTFLNRMAAAIMAISVLSSGIPNMSVLIHGLESMSRLKQEAFTALGAVRQMQVYFSTSDFVISPEKHSLFIHNNESVRSLARILPSDLSVIAELEEGKPNLFSRIAAIVSEDVAQVKLTNVCRRSSSITRLSNPVAVSQTFLSACGFALQAMEADKATDLISLRDIHGMHTDLSRQAVVDWTVHDKIPVEIQTASSAVRLSPDKTYLLVGMTGSLGQSVCRWMVHRGARCVVMSSRFPKIDPLWIGEMASLGARVVPFTMDVTSRVSVTSAYDTLSAQLLPIGGVINGAMILKDQMFANINLSDFQSVLSPKVQGSLLLDEIFGHLDLDFFILFGSAAGPMGNIGQAAYSAATHFMSALIQRRRKQNRVASIIHPTSIEGVGYLARADSALHDILQKTMGSSSSQMSENDLHELMAEAILAGRVEAGRNADIIAGFELVDAAKNSDAIWFRNPRAWGFIDQSGRPSSGACVRKDTVEMKVQLTEANSIDDAIQIITTGFIEEVRSRLRLPDEESVTPGNVLSEMGVDSLMAIGLRQWFVKEVGVELPMLRFLGGSSIGELAGVAAVRLAEDGVFKGEDIDLDKGDAVALTSQTEEETSLVEWRSSESGLSLSL</sequence>
<dbReference type="InterPro" id="IPR013968">
    <property type="entry name" value="PKS_KR"/>
</dbReference>
<keyword evidence="4" id="KW-0808">Transferase</keyword>
<keyword evidence="2" id="KW-0597">Phosphoprotein</keyword>
<dbReference type="InterPro" id="IPR014030">
    <property type="entry name" value="Ketoacyl_synth_N"/>
</dbReference>
<dbReference type="SUPFAM" id="SSF47336">
    <property type="entry name" value="ACP-like"/>
    <property type="match status" value="1"/>
</dbReference>
<dbReference type="GO" id="GO:0031177">
    <property type="term" value="F:phosphopantetheine binding"/>
    <property type="evidence" value="ECO:0007669"/>
    <property type="project" value="InterPro"/>
</dbReference>
<dbReference type="Gene3D" id="3.40.50.720">
    <property type="entry name" value="NAD(P)-binding Rossmann-like Domain"/>
    <property type="match status" value="1"/>
</dbReference>
<dbReference type="GO" id="GO:0004312">
    <property type="term" value="F:fatty acid synthase activity"/>
    <property type="evidence" value="ECO:0007669"/>
    <property type="project" value="TreeGrafter"/>
</dbReference>
<dbReference type="Pfam" id="PF14765">
    <property type="entry name" value="PS-DH"/>
    <property type="match status" value="1"/>
</dbReference>
<dbReference type="InterPro" id="IPR001227">
    <property type="entry name" value="Ac_transferase_dom_sf"/>
</dbReference>
<feature type="region of interest" description="N-terminal hotdog fold" evidence="6">
    <location>
        <begin position="932"/>
        <end position="1062"/>
    </location>
</feature>
<dbReference type="PROSITE" id="PS00012">
    <property type="entry name" value="PHOSPHOPANTETHEINE"/>
    <property type="match status" value="1"/>
</dbReference>
<dbReference type="SMART" id="SM00827">
    <property type="entry name" value="PKS_AT"/>
    <property type="match status" value="1"/>
</dbReference>
<dbReference type="InterPro" id="IPR029063">
    <property type="entry name" value="SAM-dependent_MTases_sf"/>
</dbReference>
<dbReference type="PROSITE" id="PS52019">
    <property type="entry name" value="PKS_MFAS_DH"/>
    <property type="match status" value="1"/>
</dbReference>
<dbReference type="InterPro" id="IPR020807">
    <property type="entry name" value="PKS_DH"/>
</dbReference>
<keyword evidence="3" id="KW-0489">Methyltransferase</keyword>
<dbReference type="GeneID" id="63860434"/>
<evidence type="ECO:0000256" key="5">
    <source>
        <dbReference type="ARBA" id="ARBA00023268"/>
    </source>
</evidence>
<dbReference type="InterPro" id="IPR016035">
    <property type="entry name" value="Acyl_Trfase/lysoPLipase"/>
</dbReference>
<dbReference type="InterPro" id="IPR049552">
    <property type="entry name" value="PKS_DH_N"/>
</dbReference>
<dbReference type="RefSeq" id="XP_040800652.1">
    <property type="nucleotide sequence ID" value="XM_040943101.1"/>
</dbReference>